<dbReference type="InterPro" id="IPR043519">
    <property type="entry name" value="NT_sf"/>
</dbReference>
<name>A0ABS4V047_9ACTN</name>
<reference evidence="1 2" key="1">
    <citation type="submission" date="2021-03" db="EMBL/GenBank/DDBJ databases">
        <title>Sequencing the genomes of 1000 actinobacteria strains.</title>
        <authorList>
            <person name="Klenk H.-P."/>
        </authorList>
    </citation>
    <scope>NUCLEOTIDE SEQUENCE [LARGE SCALE GENOMIC DNA]</scope>
    <source>
        <strain evidence="1 2">DSM 18824</strain>
    </source>
</reference>
<dbReference type="Proteomes" id="UP000755585">
    <property type="component" value="Unassembled WGS sequence"/>
</dbReference>
<proteinExistence type="predicted"/>
<organism evidence="1 2">
    <name type="scientific">Kribbella aluminosa</name>
    <dbReference type="NCBI Taxonomy" id="416017"/>
    <lineage>
        <taxon>Bacteria</taxon>
        <taxon>Bacillati</taxon>
        <taxon>Actinomycetota</taxon>
        <taxon>Actinomycetes</taxon>
        <taxon>Propionibacteriales</taxon>
        <taxon>Kribbellaceae</taxon>
        <taxon>Kribbella</taxon>
    </lineage>
</organism>
<evidence type="ECO:0000313" key="2">
    <source>
        <dbReference type="Proteomes" id="UP000755585"/>
    </source>
</evidence>
<evidence type="ECO:0008006" key="3">
    <source>
        <dbReference type="Google" id="ProtNLM"/>
    </source>
</evidence>
<keyword evidence="2" id="KW-1185">Reference proteome</keyword>
<evidence type="ECO:0000313" key="1">
    <source>
        <dbReference type="EMBL" id="MBP2357274.1"/>
    </source>
</evidence>
<comment type="caution">
    <text evidence="1">The sequence shown here is derived from an EMBL/GenBank/DDBJ whole genome shotgun (WGS) entry which is preliminary data.</text>
</comment>
<dbReference type="SUPFAM" id="SSF81301">
    <property type="entry name" value="Nucleotidyltransferase"/>
    <property type="match status" value="1"/>
</dbReference>
<dbReference type="Gene3D" id="3.30.460.10">
    <property type="entry name" value="Beta Polymerase, domain 2"/>
    <property type="match status" value="1"/>
</dbReference>
<protein>
    <recommendedName>
        <fullName evidence="3">Nucleotidyltransferase domain-containing protein</fullName>
    </recommendedName>
</protein>
<gene>
    <name evidence="1" type="ORF">JOF29_008384</name>
</gene>
<accession>A0ABS4V047</accession>
<dbReference type="EMBL" id="JAGINT010000002">
    <property type="protein sequence ID" value="MBP2357274.1"/>
    <property type="molecule type" value="Genomic_DNA"/>
</dbReference>
<dbReference type="RefSeq" id="WP_209699661.1">
    <property type="nucleotide sequence ID" value="NZ_BAAAVU010000040.1"/>
</dbReference>
<sequence length="267" mass="29418">MDLDLPESLSSGRRRLIAGATARMASEYDDDFLGLILSGSAGRGLDTDRSDLDLLVILTPQVADGPRAPRLHTAGLELIPLSLDHLETVADFGHPQYGYRWSYAWAPTVLDRTGGRISAAVERQTGLAHAETMSILVAHDRLDGWINLVYRALKSDRDGNAFEAGLDGSESIPLFLDVVFALEGLVRPYNKYLRWALQQHPLTAWPSDKVLSLLPRLGAGEPTAMRYALERVRQISSEFGDADDREALRAVFDGWSPDEYAILRSGS</sequence>